<evidence type="ECO:0000313" key="2">
    <source>
        <dbReference type="Proteomes" id="UP000078200"/>
    </source>
</evidence>
<dbReference type="VEuPathDB" id="VectorBase:GAUT013876"/>
<dbReference type="AlphaFoldDB" id="A0A1A9USJ1"/>
<name>A0A1A9USJ1_GLOAU</name>
<evidence type="ECO:0000313" key="1">
    <source>
        <dbReference type="EnsemblMetazoa" id="GAUT013876-PA"/>
    </source>
</evidence>
<keyword evidence="2" id="KW-1185">Reference proteome</keyword>
<dbReference type="Proteomes" id="UP000078200">
    <property type="component" value="Unassembled WGS sequence"/>
</dbReference>
<protein>
    <submittedName>
        <fullName evidence="1">Uncharacterized protein</fullName>
    </submittedName>
</protein>
<organism evidence="1 2">
    <name type="scientific">Glossina austeni</name>
    <name type="common">Savannah tsetse fly</name>
    <dbReference type="NCBI Taxonomy" id="7395"/>
    <lineage>
        <taxon>Eukaryota</taxon>
        <taxon>Metazoa</taxon>
        <taxon>Ecdysozoa</taxon>
        <taxon>Arthropoda</taxon>
        <taxon>Hexapoda</taxon>
        <taxon>Insecta</taxon>
        <taxon>Pterygota</taxon>
        <taxon>Neoptera</taxon>
        <taxon>Endopterygota</taxon>
        <taxon>Diptera</taxon>
        <taxon>Brachycera</taxon>
        <taxon>Muscomorpha</taxon>
        <taxon>Hippoboscoidea</taxon>
        <taxon>Glossinidae</taxon>
        <taxon>Glossina</taxon>
    </lineage>
</organism>
<reference evidence="1" key="1">
    <citation type="submission" date="2020-05" db="UniProtKB">
        <authorList>
            <consortium name="EnsemblMetazoa"/>
        </authorList>
    </citation>
    <scope>IDENTIFICATION</scope>
    <source>
        <strain evidence="1">TTRI</strain>
    </source>
</reference>
<dbReference type="EnsemblMetazoa" id="GAUT013876-RA">
    <property type="protein sequence ID" value="GAUT013876-PA"/>
    <property type="gene ID" value="GAUT013876"/>
</dbReference>
<proteinExistence type="predicted"/>
<accession>A0A1A9USJ1</accession>
<sequence length="101" mass="11628">MRKSGNQKLHPDKVLYFVKYCALVSKRFSTPDCQFTCCHHICPNSADEPKGDDLRKLQIRQERCTQLVEYPLHASPGNYSSIGYLLPSYICPRYALVVNVY</sequence>